<name>A0ABS4KLG7_9FIRM</name>
<dbReference type="InterPro" id="IPR011042">
    <property type="entry name" value="6-blade_b-propeller_TolB-like"/>
</dbReference>
<evidence type="ECO:0000259" key="1">
    <source>
        <dbReference type="Pfam" id="PF16472"/>
    </source>
</evidence>
<evidence type="ECO:0000313" key="3">
    <source>
        <dbReference type="Proteomes" id="UP001314903"/>
    </source>
</evidence>
<organism evidence="2 3">
    <name type="scientific">Acetoanaerobium pronyense</name>
    <dbReference type="NCBI Taxonomy" id="1482736"/>
    <lineage>
        <taxon>Bacteria</taxon>
        <taxon>Bacillati</taxon>
        <taxon>Bacillota</taxon>
        <taxon>Clostridia</taxon>
        <taxon>Peptostreptococcales</taxon>
        <taxon>Filifactoraceae</taxon>
        <taxon>Acetoanaerobium</taxon>
    </lineage>
</organism>
<sequence length="186" mass="21413">MPTTNNNSSWNSEANSSNGNLFFGYGENIYFNIVSEEGIFRLHENPDEMSKVAEGIFSRLHIENGWIYTRKLSGEDSGFFKIETGGTEINQLMPLTGPKGIEMVKEENYIYYVDPRPAQGGIYKMHIDDKEEVKLTDDFTARQLYVIGEWLYYLESQGGYIYRVKTDGSVREQLTDNTSFMMMNDE</sequence>
<proteinExistence type="predicted"/>
<dbReference type="Gene3D" id="2.120.10.30">
    <property type="entry name" value="TolB, C-terminal domain"/>
    <property type="match status" value="1"/>
</dbReference>
<reference evidence="2 3" key="1">
    <citation type="submission" date="2021-03" db="EMBL/GenBank/DDBJ databases">
        <title>Genomic Encyclopedia of Type Strains, Phase IV (KMG-IV): sequencing the most valuable type-strain genomes for metagenomic binning, comparative biology and taxonomic classification.</title>
        <authorList>
            <person name="Goeker M."/>
        </authorList>
    </citation>
    <scope>NUCLEOTIDE SEQUENCE [LARGE SCALE GENOMIC DNA]</scope>
    <source>
        <strain evidence="2 3">DSM 27512</strain>
    </source>
</reference>
<keyword evidence="3" id="KW-1185">Reference proteome</keyword>
<dbReference type="InterPro" id="IPR032485">
    <property type="entry name" value="LRP1-like_beta_prop"/>
</dbReference>
<evidence type="ECO:0000313" key="2">
    <source>
        <dbReference type="EMBL" id="MBP2028630.1"/>
    </source>
</evidence>
<feature type="domain" description="Prolow-density lipoprotein receptor-related protein 1-like beta-propeller" evidence="1">
    <location>
        <begin position="11"/>
        <end position="185"/>
    </location>
</feature>
<dbReference type="PANTHER" id="PTHR32256">
    <property type="match status" value="1"/>
</dbReference>
<accession>A0ABS4KLG7</accession>
<dbReference type="EMBL" id="JAGGLI010000034">
    <property type="protein sequence ID" value="MBP2028630.1"/>
    <property type="molecule type" value="Genomic_DNA"/>
</dbReference>
<dbReference type="SUPFAM" id="SSF69304">
    <property type="entry name" value="Tricorn protease N-terminal domain"/>
    <property type="match status" value="1"/>
</dbReference>
<dbReference type="InterPro" id="IPR053369">
    <property type="entry name" value="SrfA-induced_signal"/>
</dbReference>
<gene>
    <name evidence="2" type="ORF">J2Z35_002460</name>
</gene>
<protein>
    <recommendedName>
        <fullName evidence="1">Prolow-density lipoprotein receptor-related protein 1-like beta-propeller domain-containing protein</fullName>
    </recommendedName>
</protein>
<dbReference type="PANTHER" id="PTHR32256:SF17">
    <property type="entry name" value="EGF-LIKE DOMAIN-CONTAINING PROTEIN"/>
    <property type="match status" value="1"/>
</dbReference>
<comment type="caution">
    <text evidence="2">The sequence shown here is derived from an EMBL/GenBank/DDBJ whole genome shotgun (WGS) entry which is preliminary data.</text>
</comment>
<dbReference type="Pfam" id="PF16472">
    <property type="entry name" value="DUF5050"/>
    <property type="match status" value="1"/>
</dbReference>
<dbReference type="Proteomes" id="UP001314903">
    <property type="component" value="Unassembled WGS sequence"/>
</dbReference>